<dbReference type="InterPro" id="IPR047640">
    <property type="entry name" value="RpiR-like"/>
</dbReference>
<reference evidence="5" key="1">
    <citation type="submission" date="2015-08" db="EMBL/GenBank/DDBJ databases">
        <title>Complete Genome Sequence of Azospirillum thiophilum BV-S.</title>
        <authorList>
            <person name="Fomenkov A."/>
            <person name="Vincze T."/>
            <person name="Grabovich M."/>
            <person name="Dubinina G."/>
            <person name="Orlova M."/>
            <person name="Belousova E."/>
            <person name="Roberts R.J."/>
        </authorList>
    </citation>
    <scope>NUCLEOTIDE SEQUENCE [LARGE SCALE GENOMIC DNA]</scope>
    <source>
        <strain evidence="5">BV-S</strain>
    </source>
</reference>
<dbReference type="PANTHER" id="PTHR30514">
    <property type="entry name" value="GLUCOKINASE"/>
    <property type="match status" value="1"/>
</dbReference>
<protein>
    <submittedName>
        <fullName evidence="4">RpiR family transcriptional regulator</fullName>
    </submittedName>
</protein>
<dbReference type="GO" id="GO:0003700">
    <property type="term" value="F:DNA-binding transcription factor activity"/>
    <property type="evidence" value="ECO:0007669"/>
    <property type="project" value="InterPro"/>
</dbReference>
<sequence>MSQVAPRQKRVKDLYTERFNQRRHRLSPGLLAVATYIDAHRHAVLGLSALEIGFETGTSDATVIRAIQALGFSGLRDLKDTLDGWLGETDSPVEKMALTARELGGDCDAAIDFVIDSQRRTAEALAEPENRRAMAAAVRLLAGADGVCVFGIGASGIIAHYAARLFSRSGLPGLALNATGIALGEQLLGMRAGQVLLMLLHGRAHREATATLAEAQRLGLPVVMILGRADSPLRAHAAACILLPRVKSEHVALHAPGLVTIEAMHLALSAATPERTVGTLDRLVTLYGEIRPHSR</sequence>
<dbReference type="InterPro" id="IPR009057">
    <property type="entry name" value="Homeodomain-like_sf"/>
</dbReference>
<dbReference type="Gene3D" id="3.40.50.10490">
    <property type="entry name" value="Glucose-6-phosphate isomerase like protein, domain 1"/>
    <property type="match status" value="1"/>
</dbReference>
<proteinExistence type="predicted"/>
<dbReference type="Pfam" id="PF01380">
    <property type="entry name" value="SIS"/>
    <property type="match status" value="1"/>
</dbReference>
<keyword evidence="1" id="KW-1133">Transmembrane helix</keyword>
<dbReference type="GO" id="GO:0097367">
    <property type="term" value="F:carbohydrate derivative binding"/>
    <property type="evidence" value="ECO:0007669"/>
    <property type="project" value="InterPro"/>
</dbReference>
<dbReference type="GO" id="GO:0003677">
    <property type="term" value="F:DNA binding"/>
    <property type="evidence" value="ECO:0007669"/>
    <property type="project" value="InterPro"/>
</dbReference>
<evidence type="ECO:0000259" key="3">
    <source>
        <dbReference type="PROSITE" id="PS51464"/>
    </source>
</evidence>
<name>A0AAC8W332_9PROT</name>
<dbReference type="Pfam" id="PF01418">
    <property type="entry name" value="HTH_6"/>
    <property type="match status" value="1"/>
</dbReference>
<evidence type="ECO:0000256" key="1">
    <source>
        <dbReference type="SAM" id="Phobius"/>
    </source>
</evidence>
<reference evidence="4 5" key="2">
    <citation type="journal article" date="2016" name="Genome Announc.">
        <title>Complete Genome Sequence of a Strain of Azospirillum thiophilum Isolated from a Sulfide Spring.</title>
        <authorList>
            <person name="Fomenkov A."/>
            <person name="Vincze T."/>
            <person name="Grabovich M."/>
            <person name="Anton B.P."/>
            <person name="Dubinina G."/>
            <person name="Orlova M."/>
            <person name="Belousova E."/>
            <person name="Roberts R.J."/>
        </authorList>
    </citation>
    <scope>NUCLEOTIDE SEQUENCE [LARGE SCALE GENOMIC DNA]</scope>
    <source>
        <strain evidence="4 5">BV-S</strain>
    </source>
</reference>
<gene>
    <name evidence="4" type="ORF">AL072_23890</name>
</gene>
<dbReference type="PROSITE" id="PS51464">
    <property type="entry name" value="SIS"/>
    <property type="match status" value="1"/>
</dbReference>
<evidence type="ECO:0000259" key="2">
    <source>
        <dbReference type="PROSITE" id="PS51071"/>
    </source>
</evidence>
<dbReference type="SUPFAM" id="SSF46689">
    <property type="entry name" value="Homeodomain-like"/>
    <property type="match status" value="1"/>
</dbReference>
<feature type="domain" description="SIS" evidence="3">
    <location>
        <begin position="137"/>
        <end position="283"/>
    </location>
</feature>
<feature type="transmembrane region" description="Helical" evidence="1">
    <location>
        <begin position="140"/>
        <end position="163"/>
    </location>
</feature>
<dbReference type="PROSITE" id="PS51071">
    <property type="entry name" value="HTH_RPIR"/>
    <property type="match status" value="1"/>
</dbReference>
<dbReference type="InterPro" id="IPR046348">
    <property type="entry name" value="SIS_dom_sf"/>
</dbReference>
<dbReference type="RefSeq" id="WP_045583627.1">
    <property type="nucleotide sequence ID" value="NZ_CP012404.1"/>
</dbReference>
<dbReference type="AlphaFoldDB" id="A0AAC8W332"/>
<dbReference type="PANTHER" id="PTHR30514:SF1">
    <property type="entry name" value="HTH-TYPE TRANSCRIPTIONAL REGULATOR HEXR-RELATED"/>
    <property type="match status" value="1"/>
</dbReference>
<dbReference type="KEGG" id="ati:AL072_23890"/>
<dbReference type="InterPro" id="IPR001347">
    <property type="entry name" value="SIS_dom"/>
</dbReference>
<keyword evidence="1" id="KW-0812">Transmembrane</keyword>
<organism evidence="4 5">
    <name type="scientific">Azospirillum thiophilum</name>
    <dbReference type="NCBI Taxonomy" id="528244"/>
    <lineage>
        <taxon>Bacteria</taxon>
        <taxon>Pseudomonadati</taxon>
        <taxon>Pseudomonadota</taxon>
        <taxon>Alphaproteobacteria</taxon>
        <taxon>Rhodospirillales</taxon>
        <taxon>Azospirillaceae</taxon>
        <taxon>Azospirillum</taxon>
    </lineage>
</organism>
<feature type="domain" description="HTH rpiR-type" evidence="2">
    <location>
        <begin position="13"/>
        <end position="89"/>
    </location>
</feature>
<dbReference type="Proteomes" id="UP000069935">
    <property type="component" value="Chromosome 4"/>
</dbReference>
<dbReference type="SUPFAM" id="SSF53697">
    <property type="entry name" value="SIS domain"/>
    <property type="match status" value="1"/>
</dbReference>
<dbReference type="Gene3D" id="1.10.10.10">
    <property type="entry name" value="Winged helix-like DNA-binding domain superfamily/Winged helix DNA-binding domain"/>
    <property type="match status" value="1"/>
</dbReference>
<dbReference type="EMBL" id="CP012404">
    <property type="protein sequence ID" value="ALG74056.1"/>
    <property type="molecule type" value="Genomic_DNA"/>
</dbReference>
<keyword evidence="5" id="KW-1185">Reference proteome</keyword>
<dbReference type="InterPro" id="IPR000281">
    <property type="entry name" value="HTH_RpiR"/>
</dbReference>
<keyword evidence="1" id="KW-0472">Membrane</keyword>
<evidence type="ECO:0000313" key="5">
    <source>
        <dbReference type="Proteomes" id="UP000069935"/>
    </source>
</evidence>
<dbReference type="CDD" id="cd04795">
    <property type="entry name" value="SIS"/>
    <property type="match status" value="1"/>
</dbReference>
<evidence type="ECO:0000313" key="4">
    <source>
        <dbReference type="EMBL" id="ALG74056.1"/>
    </source>
</evidence>
<dbReference type="InterPro" id="IPR036388">
    <property type="entry name" value="WH-like_DNA-bd_sf"/>
</dbReference>
<dbReference type="GO" id="GO:1901135">
    <property type="term" value="P:carbohydrate derivative metabolic process"/>
    <property type="evidence" value="ECO:0007669"/>
    <property type="project" value="InterPro"/>
</dbReference>
<accession>A0AAC8W332</accession>